<feature type="compositionally biased region" description="Basic residues" evidence="1">
    <location>
        <begin position="257"/>
        <end position="267"/>
    </location>
</feature>
<name>A0A166H3J5_9BACT</name>
<sequence length="267" mass="28773">MYLGTIPEDAGMKELTGRRRALMGLLAYLSLAGILAIAPAYLPVAEGTLPYVFGFEALVLAGLGLVLWLRAHRAIAAMAYRDDLTSVGNRRAFNERTALIGTEQRGGSTGLVLFDVDALKGLNEGCGHQAGDELLSIVGQRLAGVNGDAYRIGGDEFAVVIDRNAAQSAMPVLRRLEPFSAGFVACGHTHEVRLSFGFASALPEETFPQLFARADQRLRESKRDMYSKGALSDRRQFEAEAAEMDGAMPDAVGSQTKRARGRLRLLG</sequence>
<dbReference type="InterPro" id="IPR029787">
    <property type="entry name" value="Nucleotide_cyclase"/>
</dbReference>
<dbReference type="PROSITE" id="PS50887">
    <property type="entry name" value="GGDEF"/>
    <property type="match status" value="1"/>
</dbReference>
<dbReference type="SMART" id="SM00267">
    <property type="entry name" value="GGDEF"/>
    <property type="match status" value="1"/>
</dbReference>
<evidence type="ECO:0000256" key="2">
    <source>
        <dbReference type="SAM" id="Phobius"/>
    </source>
</evidence>
<dbReference type="CDD" id="cd01949">
    <property type="entry name" value="GGDEF"/>
    <property type="match status" value="1"/>
</dbReference>
<proteinExistence type="predicted"/>
<dbReference type="InterPro" id="IPR050469">
    <property type="entry name" value="Diguanylate_Cyclase"/>
</dbReference>
<keyword evidence="2" id="KW-0472">Membrane</keyword>
<reference evidence="4" key="1">
    <citation type="submission" date="2015-07" db="EMBL/GenBank/DDBJ databases">
        <title>Exploring the genomic information of specific uncultured soil bacteria through a new metagenomic library-based strategy.</title>
        <authorList>
            <person name="Liu Y."/>
            <person name="Zhang R."/>
        </authorList>
    </citation>
    <scope>NUCLEOTIDE SEQUENCE</scope>
</reference>
<dbReference type="InterPro" id="IPR000160">
    <property type="entry name" value="GGDEF_dom"/>
</dbReference>
<dbReference type="PANTHER" id="PTHR45138">
    <property type="entry name" value="REGULATORY COMPONENTS OF SENSORY TRANSDUCTION SYSTEM"/>
    <property type="match status" value="1"/>
</dbReference>
<dbReference type="PANTHER" id="PTHR45138:SF9">
    <property type="entry name" value="DIGUANYLATE CYCLASE DGCM-RELATED"/>
    <property type="match status" value="1"/>
</dbReference>
<dbReference type="GO" id="GO:0052621">
    <property type="term" value="F:diguanylate cyclase activity"/>
    <property type="evidence" value="ECO:0007669"/>
    <property type="project" value="TreeGrafter"/>
</dbReference>
<accession>A0A166H3J5</accession>
<dbReference type="SUPFAM" id="SSF55073">
    <property type="entry name" value="Nucleotide cyclase"/>
    <property type="match status" value="1"/>
</dbReference>
<keyword evidence="2" id="KW-1133">Transmembrane helix</keyword>
<feature type="region of interest" description="Disordered" evidence="1">
    <location>
        <begin position="244"/>
        <end position="267"/>
    </location>
</feature>
<dbReference type="EMBL" id="KT342856">
    <property type="protein sequence ID" value="ANA08060.1"/>
    <property type="molecule type" value="Genomic_DNA"/>
</dbReference>
<gene>
    <name evidence="4" type="ORF">5G4_031</name>
</gene>
<protein>
    <submittedName>
        <fullName evidence="4">Diguanylate cyclase (GGDEF) domain-containing protein</fullName>
    </submittedName>
</protein>
<dbReference type="InterPro" id="IPR043128">
    <property type="entry name" value="Rev_trsase/Diguanyl_cyclase"/>
</dbReference>
<feature type="transmembrane region" description="Helical" evidence="2">
    <location>
        <begin position="21"/>
        <end position="42"/>
    </location>
</feature>
<keyword evidence="2" id="KW-0812">Transmembrane</keyword>
<evidence type="ECO:0000259" key="3">
    <source>
        <dbReference type="PROSITE" id="PS50887"/>
    </source>
</evidence>
<dbReference type="Gene3D" id="3.30.70.270">
    <property type="match status" value="1"/>
</dbReference>
<dbReference type="NCBIfam" id="TIGR00254">
    <property type="entry name" value="GGDEF"/>
    <property type="match status" value="1"/>
</dbReference>
<dbReference type="Pfam" id="PF00990">
    <property type="entry name" value="GGDEF"/>
    <property type="match status" value="1"/>
</dbReference>
<dbReference type="AlphaFoldDB" id="A0A166H3J5"/>
<evidence type="ECO:0000313" key="4">
    <source>
        <dbReference type="EMBL" id="ANA08060.1"/>
    </source>
</evidence>
<feature type="domain" description="GGDEF" evidence="3">
    <location>
        <begin position="107"/>
        <end position="234"/>
    </location>
</feature>
<organism evidence="4">
    <name type="scientific">uncultured bacterium 5G4</name>
    <dbReference type="NCBI Taxonomy" id="1701326"/>
    <lineage>
        <taxon>Bacteria</taxon>
        <taxon>environmental samples</taxon>
    </lineage>
</organism>
<evidence type="ECO:0000256" key="1">
    <source>
        <dbReference type="SAM" id="MobiDB-lite"/>
    </source>
</evidence>
<feature type="transmembrane region" description="Helical" evidence="2">
    <location>
        <begin position="48"/>
        <end position="69"/>
    </location>
</feature>